<dbReference type="Proteomes" id="UP000003706">
    <property type="component" value="Unassembled WGS sequence"/>
</dbReference>
<dbReference type="STRING" id="647171.MetfoDRAFT_1412"/>
<evidence type="ECO:0000313" key="8">
    <source>
        <dbReference type="EMBL" id="EHP85258.1"/>
    </source>
</evidence>
<keyword evidence="2" id="KW-0004">4Fe-4S</keyword>
<evidence type="ECO:0000256" key="1">
    <source>
        <dbReference type="ARBA" id="ARBA00001966"/>
    </source>
</evidence>
<dbReference type="GO" id="GO:0051539">
    <property type="term" value="F:4 iron, 4 sulfur cluster binding"/>
    <property type="evidence" value="ECO:0007669"/>
    <property type="project" value="UniProtKB-KW"/>
</dbReference>
<dbReference type="InterPro" id="IPR058240">
    <property type="entry name" value="rSAM_sf"/>
</dbReference>
<evidence type="ECO:0000256" key="5">
    <source>
        <dbReference type="ARBA" id="ARBA00023004"/>
    </source>
</evidence>
<dbReference type="InterPro" id="IPR039661">
    <property type="entry name" value="ELP3"/>
</dbReference>
<dbReference type="PIRSF" id="PIRSF004954">
    <property type="entry name" value="Radical_SAM"/>
    <property type="match status" value="1"/>
</dbReference>
<protein>
    <submittedName>
        <fullName evidence="8">Radical SAM domain protein</fullName>
    </submittedName>
</protein>
<dbReference type="SUPFAM" id="SSF102114">
    <property type="entry name" value="Radical SAM enzymes"/>
    <property type="match status" value="1"/>
</dbReference>
<organism evidence="8 9">
    <name type="scientific">Methanotorris formicicus Mc-S-70</name>
    <dbReference type="NCBI Taxonomy" id="647171"/>
    <lineage>
        <taxon>Archaea</taxon>
        <taxon>Methanobacteriati</taxon>
        <taxon>Methanobacteriota</taxon>
        <taxon>Methanomada group</taxon>
        <taxon>Methanococci</taxon>
        <taxon>Methanococcales</taxon>
        <taxon>Methanocaldococcaceae</taxon>
        <taxon>Methanotorris</taxon>
    </lineage>
</organism>
<gene>
    <name evidence="8" type="ORF">MetfoDRAFT_1412</name>
</gene>
<dbReference type="PATRIC" id="fig|647171.4.peg.1378"/>
<keyword evidence="9" id="KW-1185">Reference proteome</keyword>
<accession>H1L038</accession>
<dbReference type="GO" id="GO:0005737">
    <property type="term" value="C:cytoplasm"/>
    <property type="evidence" value="ECO:0007669"/>
    <property type="project" value="TreeGrafter"/>
</dbReference>
<dbReference type="InterPro" id="IPR007197">
    <property type="entry name" value="rSAM"/>
</dbReference>
<dbReference type="GO" id="GO:0002926">
    <property type="term" value="P:tRNA wobble base 5-methoxycarbonylmethyl-2-thiouridinylation"/>
    <property type="evidence" value="ECO:0007669"/>
    <property type="project" value="TreeGrafter"/>
</dbReference>
<feature type="domain" description="Radical SAM core" evidence="7">
    <location>
        <begin position="41"/>
        <end position="292"/>
    </location>
</feature>
<dbReference type="InterPro" id="IPR005909">
    <property type="entry name" value="RaSEA"/>
</dbReference>
<dbReference type="PANTHER" id="PTHR11135:SF0">
    <property type="entry name" value="ELONGATOR COMPLEX PROTEIN 3"/>
    <property type="match status" value="1"/>
</dbReference>
<dbReference type="NCBIfam" id="TIGR01210">
    <property type="entry name" value="archaeosine biosynthesis radical SAM protein RaSEA"/>
    <property type="match status" value="1"/>
</dbReference>
<dbReference type="RefSeq" id="WP_007044841.1">
    <property type="nucleotide sequence ID" value="NZ_AGJL01000037.1"/>
</dbReference>
<reference evidence="8 9" key="1">
    <citation type="submission" date="2011-09" db="EMBL/GenBank/DDBJ databases">
        <title>The draft genome of Methanotorris formicicus Mc-S-70.</title>
        <authorList>
            <consortium name="US DOE Joint Genome Institute (JGI-PGF)"/>
            <person name="Lucas S."/>
            <person name="Han J."/>
            <person name="Lapidus A."/>
            <person name="Cheng J.-F."/>
            <person name="Goodwin L."/>
            <person name="Pitluck S."/>
            <person name="Peters L."/>
            <person name="Land M.L."/>
            <person name="Hauser L."/>
            <person name="Sieprawska-Lupa M."/>
            <person name="Takai K."/>
            <person name="Miyazaki J."/>
            <person name="Whitman W."/>
            <person name="Woyke T.J."/>
        </authorList>
    </citation>
    <scope>NUCLEOTIDE SEQUENCE [LARGE SCALE GENOMIC DNA]</scope>
    <source>
        <strain evidence="8 9">Mc-S-70</strain>
    </source>
</reference>
<evidence type="ECO:0000256" key="4">
    <source>
        <dbReference type="ARBA" id="ARBA00022723"/>
    </source>
</evidence>
<dbReference type="GO" id="GO:0003824">
    <property type="term" value="F:catalytic activity"/>
    <property type="evidence" value="ECO:0007669"/>
    <property type="project" value="InterPro"/>
</dbReference>
<dbReference type="EMBL" id="AGJL01000037">
    <property type="protein sequence ID" value="EHP85258.1"/>
    <property type="molecule type" value="Genomic_DNA"/>
</dbReference>
<keyword evidence="4" id="KW-0479">Metal-binding</keyword>
<dbReference type="OrthoDB" id="105445at2157"/>
<comment type="caution">
    <text evidence="8">The sequence shown here is derived from an EMBL/GenBank/DDBJ whole genome shotgun (WGS) entry which is preliminary data.</text>
</comment>
<name>H1L038_9EURY</name>
<dbReference type="PROSITE" id="PS51918">
    <property type="entry name" value="RADICAL_SAM"/>
    <property type="match status" value="1"/>
</dbReference>
<keyword evidence="6" id="KW-0411">Iron-sulfur</keyword>
<evidence type="ECO:0000256" key="3">
    <source>
        <dbReference type="ARBA" id="ARBA00022691"/>
    </source>
</evidence>
<proteinExistence type="predicted"/>
<evidence type="ECO:0000256" key="2">
    <source>
        <dbReference type="ARBA" id="ARBA00022485"/>
    </source>
</evidence>
<dbReference type="GO" id="GO:0046872">
    <property type="term" value="F:metal ion binding"/>
    <property type="evidence" value="ECO:0007669"/>
    <property type="project" value="UniProtKB-KW"/>
</dbReference>
<keyword evidence="5" id="KW-0408">Iron</keyword>
<dbReference type="AlphaFoldDB" id="H1L038"/>
<evidence type="ECO:0000313" key="9">
    <source>
        <dbReference type="Proteomes" id="UP000003706"/>
    </source>
</evidence>
<dbReference type="PANTHER" id="PTHR11135">
    <property type="entry name" value="HISTONE ACETYLTRANSFERASE-RELATED"/>
    <property type="match status" value="1"/>
</dbReference>
<keyword evidence="3" id="KW-0949">S-adenosyl-L-methionine</keyword>
<evidence type="ECO:0000256" key="6">
    <source>
        <dbReference type="ARBA" id="ARBA00023014"/>
    </source>
</evidence>
<comment type="cofactor">
    <cofactor evidence="1">
        <name>[4Fe-4S] cluster</name>
        <dbReference type="ChEBI" id="CHEBI:49883"/>
    </cofactor>
</comment>
<dbReference type="CDD" id="cd01335">
    <property type="entry name" value="Radical_SAM"/>
    <property type="match status" value="1"/>
</dbReference>
<evidence type="ECO:0000259" key="7">
    <source>
        <dbReference type="PROSITE" id="PS51918"/>
    </source>
</evidence>
<sequence length="362" mass="41937">MNNYFEFFLKKMREKYLKKRKESNPNKPIATWIQDDIFLDKSVGKSLTIILRTVGCRWAYQSGGCTMCSYLMESSPSPISTENLKRQFDYAIEKVKDLDEFSVKIFTSGSFLDEFEVPEEAREYIFEKLGELEEEGKLKEIAIESRPEFITEENLKNIRGYIKNINVEIGVGIETFNEEIRNIAIHKGVKTEDIINAINTTKKYNVGIKAYLLIKPLFITEKDAILDAINSGNRAFEIGCSRVSFCPATVHKGTLMEYFWSKNQYRPPFLWSIVEILKNVKSKNQDRIVMCDTSGIPTKRGAHNKLNCECNYKIKNAIEKFTLTQDIDVLDIECKCKKYWESFIEMEERNIVPLGDVNLSFE</sequence>
<dbReference type="SMART" id="SM00729">
    <property type="entry name" value="Elp3"/>
    <property type="match status" value="1"/>
</dbReference>
<dbReference type="InterPro" id="IPR006638">
    <property type="entry name" value="Elp3/MiaA/NifB-like_rSAM"/>
</dbReference>